<accession>A0A9D1VNX3</accession>
<sequence length="615" mass="70099">MITRKDLKQKGKQSLKKHYLIFAAVCMISAFLASEFNGSLNFSTLRNYEEISADPEAYTEVSVDSKRSVGWHEVVEDILTDQLEEGAQLSEALQKQAMERSLEGSPVFGRTRGVLANLINQISSGSILVTFAAAVNSLTGTERGGIVVLILLGTAGLSVFWFLIQNTFGVILRRIFLEGHTYEKVPISRFLYLLRVKKWLKVSWNMLVKYIYQSLWSLTVIGGIIKHYSYFLVPYILAENPDMTANQSVTLSRKLMKGHKWECFLLELSFLGWMILGALSLGIFNILFTNPYKTAVFTEYYIQLRQKGKEEKIPLSQLLNDFYLYEKADALDLTEKYVDILDIMETPPMEEPKLPGVKGVLARNFGILLFWGKQEKRYEEVQARRLKNKELSDAVKGLVYPTRLFPIPEEEKRVQAESLNYMRQYSIWSLLIIFLGFSIFGWLWEVTLHLVTSGELVNRGFLNGPWLPIYGSGSVLILTLLYRLRKNPAAEFFAAVILCGSLEYITSLLMEIFTDGMKWWDYSGYFLNLHGRICAEGLLVFGVGGMMVVYILAPLTDNLFQKGNQKLLRLFCLIFLTLFCLDLVYTQIHPNAGEGITDISSIQKEPDWRSGLPKS</sequence>
<dbReference type="AlphaFoldDB" id="A0A9D1VNX3"/>
<feature type="transmembrane region" description="Helical" evidence="1">
    <location>
        <begin position="270"/>
        <end position="288"/>
    </location>
</feature>
<evidence type="ECO:0000313" key="3">
    <source>
        <dbReference type="Proteomes" id="UP000824230"/>
    </source>
</evidence>
<dbReference type="PANTHER" id="PTHR40076:SF1">
    <property type="entry name" value="MEMBRANE PROTEIN"/>
    <property type="match status" value="1"/>
</dbReference>
<keyword evidence="1" id="KW-0472">Membrane</keyword>
<feature type="transmembrane region" description="Helical" evidence="1">
    <location>
        <begin position="567"/>
        <end position="588"/>
    </location>
</feature>
<organism evidence="2 3">
    <name type="scientific">Candidatus Blautia pullistercoris</name>
    <dbReference type="NCBI Taxonomy" id="2838499"/>
    <lineage>
        <taxon>Bacteria</taxon>
        <taxon>Bacillati</taxon>
        <taxon>Bacillota</taxon>
        <taxon>Clostridia</taxon>
        <taxon>Lachnospirales</taxon>
        <taxon>Lachnospiraceae</taxon>
        <taxon>Blautia</taxon>
    </lineage>
</organism>
<feature type="transmembrane region" description="Helical" evidence="1">
    <location>
        <begin position="529"/>
        <end position="555"/>
    </location>
</feature>
<keyword evidence="1" id="KW-0812">Transmembrane</keyword>
<feature type="transmembrane region" description="Helical" evidence="1">
    <location>
        <begin position="20"/>
        <end position="40"/>
    </location>
</feature>
<protein>
    <submittedName>
        <fullName evidence="2">DUF975 family protein</fullName>
    </submittedName>
</protein>
<feature type="transmembrane region" description="Helical" evidence="1">
    <location>
        <begin position="145"/>
        <end position="164"/>
    </location>
</feature>
<feature type="transmembrane region" description="Helical" evidence="1">
    <location>
        <begin position="425"/>
        <end position="444"/>
    </location>
</feature>
<dbReference type="InterPro" id="IPR010380">
    <property type="entry name" value="DUF975"/>
</dbReference>
<dbReference type="EMBL" id="DXFG01000230">
    <property type="protein sequence ID" value="HIX38308.1"/>
    <property type="molecule type" value="Genomic_DNA"/>
</dbReference>
<reference evidence="2" key="2">
    <citation type="submission" date="2021-04" db="EMBL/GenBank/DDBJ databases">
        <authorList>
            <person name="Gilroy R."/>
        </authorList>
    </citation>
    <scope>NUCLEOTIDE SEQUENCE</scope>
    <source>
        <strain evidence="2">ChiHjej12B11-1927</strain>
    </source>
</reference>
<evidence type="ECO:0000313" key="2">
    <source>
        <dbReference type="EMBL" id="HIX38308.1"/>
    </source>
</evidence>
<keyword evidence="1" id="KW-1133">Transmembrane helix</keyword>
<comment type="caution">
    <text evidence="2">The sequence shown here is derived from an EMBL/GenBank/DDBJ whole genome shotgun (WGS) entry which is preliminary data.</text>
</comment>
<name>A0A9D1VNX3_9FIRM</name>
<feature type="transmembrane region" description="Helical" evidence="1">
    <location>
        <begin position="464"/>
        <end position="482"/>
    </location>
</feature>
<dbReference type="Pfam" id="PF06161">
    <property type="entry name" value="DUF975"/>
    <property type="match status" value="1"/>
</dbReference>
<gene>
    <name evidence="2" type="ORF">H9738_10655</name>
</gene>
<dbReference type="PANTHER" id="PTHR40076">
    <property type="entry name" value="MEMBRANE PROTEIN-RELATED"/>
    <property type="match status" value="1"/>
</dbReference>
<dbReference type="Pfam" id="PF06541">
    <property type="entry name" value="ABC_trans_CmpB"/>
    <property type="match status" value="1"/>
</dbReference>
<dbReference type="InterPro" id="IPR010540">
    <property type="entry name" value="CmpB_TMEM229"/>
</dbReference>
<evidence type="ECO:0000256" key="1">
    <source>
        <dbReference type="SAM" id="Phobius"/>
    </source>
</evidence>
<proteinExistence type="predicted"/>
<dbReference type="Proteomes" id="UP000824230">
    <property type="component" value="Unassembled WGS sequence"/>
</dbReference>
<feature type="transmembrane region" description="Helical" evidence="1">
    <location>
        <begin position="489"/>
        <end position="509"/>
    </location>
</feature>
<reference evidence="2" key="1">
    <citation type="journal article" date="2021" name="PeerJ">
        <title>Extensive microbial diversity within the chicken gut microbiome revealed by metagenomics and culture.</title>
        <authorList>
            <person name="Gilroy R."/>
            <person name="Ravi A."/>
            <person name="Getino M."/>
            <person name="Pursley I."/>
            <person name="Horton D.L."/>
            <person name="Alikhan N.F."/>
            <person name="Baker D."/>
            <person name="Gharbi K."/>
            <person name="Hall N."/>
            <person name="Watson M."/>
            <person name="Adriaenssens E.M."/>
            <person name="Foster-Nyarko E."/>
            <person name="Jarju S."/>
            <person name="Secka A."/>
            <person name="Antonio M."/>
            <person name="Oren A."/>
            <person name="Chaudhuri R.R."/>
            <person name="La Ragione R."/>
            <person name="Hildebrand F."/>
            <person name="Pallen M.J."/>
        </authorList>
    </citation>
    <scope>NUCLEOTIDE SEQUENCE</scope>
    <source>
        <strain evidence="2">ChiHjej12B11-1927</strain>
    </source>
</reference>